<name>A0A0G3I3G2_LIBAF</name>
<protein>
    <submittedName>
        <fullName evidence="1">Flagellar biosynthesis regulatory protein FlaF</fullName>
    </submittedName>
</protein>
<dbReference type="AlphaFoldDB" id="A0A0G3I3G2"/>
<accession>A0A0G3I3G2</accession>
<proteinExistence type="predicted"/>
<dbReference type="EMBL" id="CP004021">
    <property type="protein sequence ID" value="AKK20379.1"/>
    <property type="molecule type" value="Genomic_DNA"/>
</dbReference>
<dbReference type="RefSeq" id="WP_047264371.1">
    <property type="nucleotide sequence ID" value="NZ_CP004021.1"/>
</dbReference>
<keyword evidence="1" id="KW-0969">Cilium</keyword>
<sequence>MRQYYDETMQESSIECKKRERWVLDKAISLLSTANQSAPDSKEVVEALFYTTRVWVVFIQDLISENNQLSEETKINLISVGLWILKECERIRRNQSNNYQEIIDIITIVRDGLK</sequence>
<dbReference type="NCBIfam" id="NF009434">
    <property type="entry name" value="PRK12793.1"/>
    <property type="match status" value="1"/>
</dbReference>
<reference evidence="1 2" key="1">
    <citation type="journal article" date="2015" name="Genome Announc.">
        <title>Complete Genome Sequence of 'Candidatus Liberibacter africanus,' a Bacterium Associated with Citrus Huanglongbing.</title>
        <authorList>
            <person name="Lin H."/>
            <person name="Pietersen G."/>
            <person name="Han C."/>
            <person name="Read D.A."/>
            <person name="Lou B."/>
            <person name="Gupta G."/>
            <person name="Civerolo E.L."/>
        </authorList>
    </citation>
    <scope>NUCLEOTIDE SEQUENCE [LARGE SCALE GENOMIC DNA]</scope>
    <source>
        <strain evidence="1 2">PTSAPSY</strain>
    </source>
</reference>
<dbReference type="OrthoDB" id="9808944at2"/>
<dbReference type="GO" id="GO:0044781">
    <property type="term" value="P:bacterial-type flagellum organization"/>
    <property type="evidence" value="ECO:0007669"/>
    <property type="project" value="InterPro"/>
</dbReference>
<dbReference type="InterPro" id="IPR010845">
    <property type="entry name" value="FlaF"/>
</dbReference>
<dbReference type="Pfam" id="PF07309">
    <property type="entry name" value="FlaF"/>
    <property type="match status" value="1"/>
</dbReference>
<dbReference type="STRING" id="1277257.G293_03765"/>
<keyword evidence="1" id="KW-0966">Cell projection</keyword>
<evidence type="ECO:0000313" key="1">
    <source>
        <dbReference type="EMBL" id="AKK20379.1"/>
    </source>
</evidence>
<organism evidence="1 2">
    <name type="scientific">Candidatus Liberibacter africanus PTSAPSY</name>
    <dbReference type="NCBI Taxonomy" id="1277257"/>
    <lineage>
        <taxon>Bacteria</taxon>
        <taxon>Pseudomonadati</taxon>
        <taxon>Pseudomonadota</taxon>
        <taxon>Alphaproteobacteria</taxon>
        <taxon>Hyphomicrobiales</taxon>
        <taxon>Rhizobiaceae</taxon>
        <taxon>Liberibacter</taxon>
    </lineage>
</organism>
<dbReference type="Proteomes" id="UP000035503">
    <property type="component" value="Chromosome"/>
</dbReference>
<evidence type="ECO:0000313" key="2">
    <source>
        <dbReference type="Proteomes" id="UP000035503"/>
    </source>
</evidence>
<keyword evidence="2" id="KW-1185">Reference proteome</keyword>
<gene>
    <name evidence="1" type="ORF">G293_03765</name>
</gene>
<keyword evidence="1" id="KW-0282">Flagellum</keyword>
<dbReference type="KEGG" id="lau:G293_03765"/>
<dbReference type="PATRIC" id="fig|1277257.4.peg.808"/>